<feature type="domain" description="ABC transporter" evidence="1">
    <location>
        <begin position="48"/>
        <end position="73"/>
    </location>
</feature>
<dbReference type="GO" id="GO:0016887">
    <property type="term" value="F:ATP hydrolysis activity"/>
    <property type="evidence" value="ECO:0007669"/>
    <property type="project" value="InterPro"/>
</dbReference>
<feature type="non-terminal residue" evidence="2">
    <location>
        <position position="73"/>
    </location>
</feature>
<dbReference type="InterPro" id="IPR003439">
    <property type="entry name" value="ABC_transporter-like_ATP-bd"/>
</dbReference>
<dbReference type="Proteomes" id="UP000284763">
    <property type="component" value="Unassembled WGS sequence"/>
</dbReference>
<accession>A0A3R7XI20</accession>
<gene>
    <name evidence="2" type="ORF">D5R95_05155</name>
</gene>
<proteinExistence type="predicted"/>
<name>A0A3R7XI20_9EURY</name>
<dbReference type="PANTHER" id="PTHR43869:SF1">
    <property type="entry name" value="GLYCINE BETAINE_PROLINE BETAINE TRANSPORT SYSTEM ATP-BINDING PROTEIN PROV"/>
    <property type="match status" value="1"/>
</dbReference>
<dbReference type="GO" id="GO:0005524">
    <property type="term" value="F:ATP binding"/>
    <property type="evidence" value="ECO:0007669"/>
    <property type="project" value="UniProtKB-KW"/>
</dbReference>
<sequence length="73" mass="7956">MEEKTKIEIKDVSKVFGKNPKKALGLLEEGLSKADILEKTGNNVGLYKLNFEIKDGEIFVIMGLSGSGKSTLL</sequence>
<protein>
    <submittedName>
        <fullName evidence="2">ATP-binding cassette domain-containing protein</fullName>
    </submittedName>
</protein>
<dbReference type="InterPro" id="IPR027417">
    <property type="entry name" value="P-loop_NTPase"/>
</dbReference>
<reference evidence="2 3" key="1">
    <citation type="submission" date="2018-08" db="EMBL/GenBank/DDBJ databases">
        <title>The metabolism and importance of syntrophic acetate oxidation coupled to methane or sulfide production in haloalkaline environments.</title>
        <authorList>
            <person name="Timmers P.H.A."/>
            <person name="Vavourakis C.D."/>
            <person name="Sorokin D.Y."/>
            <person name="Sinninghe Damste J.S."/>
            <person name="Muyzer G."/>
            <person name="Stams A.J.M."/>
            <person name="Plugge C.M."/>
        </authorList>
    </citation>
    <scope>NUCLEOTIDE SEQUENCE [LARGE SCALE GENOMIC DNA]</scope>
    <source>
        <strain evidence="2">MSAO_Arc3</strain>
    </source>
</reference>
<evidence type="ECO:0000259" key="1">
    <source>
        <dbReference type="Pfam" id="PF00005"/>
    </source>
</evidence>
<keyword evidence="2" id="KW-0547">Nucleotide-binding</keyword>
<evidence type="ECO:0000313" key="2">
    <source>
        <dbReference type="EMBL" id="RQD85227.1"/>
    </source>
</evidence>
<dbReference type="Pfam" id="PF00005">
    <property type="entry name" value="ABC_tran"/>
    <property type="match status" value="1"/>
</dbReference>
<dbReference type="EMBL" id="QZAB01000327">
    <property type="protein sequence ID" value="RQD85227.1"/>
    <property type="molecule type" value="Genomic_DNA"/>
</dbReference>
<dbReference type="Gene3D" id="3.40.50.300">
    <property type="entry name" value="P-loop containing nucleotide triphosphate hydrolases"/>
    <property type="match status" value="1"/>
</dbReference>
<evidence type="ECO:0000313" key="3">
    <source>
        <dbReference type="Proteomes" id="UP000284763"/>
    </source>
</evidence>
<dbReference type="AlphaFoldDB" id="A0A3R7XI20"/>
<keyword evidence="2" id="KW-0067">ATP-binding</keyword>
<dbReference type="PANTHER" id="PTHR43869">
    <property type="entry name" value="GLYCINE BETAINE/PROLINE BETAINE TRANSPORT SYSTEM ATP-BINDING PROTEIN PROV"/>
    <property type="match status" value="1"/>
</dbReference>
<organism evidence="2 3">
    <name type="scientific">Methanosalsum natronophilum</name>
    <dbReference type="NCBI Taxonomy" id="768733"/>
    <lineage>
        <taxon>Archaea</taxon>
        <taxon>Methanobacteriati</taxon>
        <taxon>Methanobacteriota</taxon>
        <taxon>Stenosarchaea group</taxon>
        <taxon>Methanomicrobia</taxon>
        <taxon>Methanosarcinales</taxon>
        <taxon>Methanosarcinaceae</taxon>
        <taxon>Methanosalsum</taxon>
    </lineage>
</organism>
<dbReference type="InterPro" id="IPR051921">
    <property type="entry name" value="ABC_osmolyte_uptake_ATP-bind"/>
</dbReference>
<comment type="caution">
    <text evidence="2">The sequence shown here is derived from an EMBL/GenBank/DDBJ whole genome shotgun (WGS) entry which is preliminary data.</text>
</comment>
<dbReference type="SUPFAM" id="SSF52540">
    <property type="entry name" value="P-loop containing nucleoside triphosphate hydrolases"/>
    <property type="match status" value="1"/>
</dbReference>